<reference evidence="3" key="1">
    <citation type="submission" date="2018-05" db="EMBL/GenBank/DDBJ databases">
        <authorList>
            <person name="Lanie J.A."/>
            <person name="Ng W.-L."/>
            <person name="Kazmierczak K.M."/>
            <person name="Andrzejewski T.M."/>
            <person name="Davidsen T.M."/>
            <person name="Wayne K.J."/>
            <person name="Tettelin H."/>
            <person name="Glass J.I."/>
            <person name="Rusch D."/>
            <person name="Podicherti R."/>
            <person name="Tsui H.-C.T."/>
            <person name="Winkler M.E."/>
        </authorList>
    </citation>
    <scope>NUCLEOTIDE SEQUENCE</scope>
</reference>
<evidence type="ECO:0000256" key="1">
    <source>
        <dbReference type="SAM" id="Phobius"/>
    </source>
</evidence>
<gene>
    <name evidence="3" type="ORF">METZ01_LOCUS116464</name>
</gene>
<proteinExistence type="predicted"/>
<keyword evidence="1" id="KW-0812">Transmembrane</keyword>
<dbReference type="InterPro" id="IPR012171">
    <property type="entry name" value="Fatty_acid_desaturase"/>
</dbReference>
<dbReference type="AlphaFoldDB" id="A0A381XG59"/>
<feature type="domain" description="Fatty acid desaturase" evidence="2">
    <location>
        <begin position="53"/>
        <end position="300"/>
    </location>
</feature>
<evidence type="ECO:0000313" key="3">
    <source>
        <dbReference type="EMBL" id="SVA63610.1"/>
    </source>
</evidence>
<sequence length="330" mass="39792">MKPELDKWYKCSIDKKILKELSKRSNWQGIKHISVWIIILMLSGYMAFVTWGSWWTILWFLIYGNIYTFCNPIWHECGHKTAFKSHWLNEVFYHITSFMYNYEPIRWRWSHFHHHSYTLHTKERYDHEIQVTKPTDLFFVLMMHLPGGNLFTFLFFHLETIKHAFGWTSVVMKDCVPKEEQSKVRLFARIHVILWTIIIGASIYFQTWFPILYLLLPFVYGTTMIHIIQFIQHAGLTNDVQDHRLTTRSVKLNPFLNFLCWNMEYHLEHHMYPMIPSYNLKKLHELIKDQLPPAKKNLWEAYKEIIPAIVKQAKNPNYKIDVQLPNTELT</sequence>
<protein>
    <recommendedName>
        <fullName evidence="2">Fatty acid desaturase domain-containing protein</fullName>
    </recommendedName>
</protein>
<dbReference type="PANTHER" id="PTHR19353">
    <property type="entry name" value="FATTY ACID DESATURASE 2"/>
    <property type="match status" value="1"/>
</dbReference>
<name>A0A381XG59_9ZZZZ</name>
<dbReference type="InterPro" id="IPR005804">
    <property type="entry name" value="FA_desaturase_dom"/>
</dbReference>
<feature type="transmembrane region" description="Helical" evidence="1">
    <location>
        <begin position="186"/>
        <end position="205"/>
    </location>
</feature>
<keyword evidence="1" id="KW-0472">Membrane</keyword>
<dbReference type="GO" id="GO:0016717">
    <property type="term" value="F:oxidoreductase activity, acting on paired donors, with oxidation of a pair of donors resulting in the reduction of molecular oxygen to two molecules of water"/>
    <property type="evidence" value="ECO:0007669"/>
    <property type="project" value="TreeGrafter"/>
</dbReference>
<dbReference type="Pfam" id="PF00487">
    <property type="entry name" value="FA_desaturase"/>
    <property type="match status" value="1"/>
</dbReference>
<feature type="transmembrane region" description="Helical" evidence="1">
    <location>
        <begin position="137"/>
        <end position="156"/>
    </location>
</feature>
<feature type="transmembrane region" description="Helical" evidence="1">
    <location>
        <begin position="33"/>
        <end position="62"/>
    </location>
</feature>
<keyword evidence="1" id="KW-1133">Transmembrane helix</keyword>
<dbReference type="GO" id="GO:0008610">
    <property type="term" value="P:lipid biosynthetic process"/>
    <property type="evidence" value="ECO:0007669"/>
    <property type="project" value="UniProtKB-ARBA"/>
</dbReference>
<evidence type="ECO:0000259" key="2">
    <source>
        <dbReference type="Pfam" id="PF00487"/>
    </source>
</evidence>
<dbReference type="EMBL" id="UINC01015027">
    <property type="protein sequence ID" value="SVA63610.1"/>
    <property type="molecule type" value="Genomic_DNA"/>
</dbReference>
<organism evidence="3">
    <name type="scientific">marine metagenome</name>
    <dbReference type="NCBI Taxonomy" id="408172"/>
    <lineage>
        <taxon>unclassified sequences</taxon>
        <taxon>metagenomes</taxon>
        <taxon>ecological metagenomes</taxon>
    </lineage>
</organism>
<dbReference type="GO" id="GO:0016020">
    <property type="term" value="C:membrane"/>
    <property type="evidence" value="ECO:0007669"/>
    <property type="project" value="TreeGrafter"/>
</dbReference>
<accession>A0A381XG59</accession>
<dbReference type="PANTHER" id="PTHR19353:SF19">
    <property type="entry name" value="DELTA(5) FATTY ACID DESATURASE C-RELATED"/>
    <property type="match status" value="1"/>
</dbReference>